<keyword evidence="2" id="KW-1003">Cell membrane</keyword>
<dbReference type="InterPro" id="IPR011701">
    <property type="entry name" value="MFS"/>
</dbReference>
<evidence type="ECO:0000256" key="3">
    <source>
        <dbReference type="ARBA" id="ARBA00022692"/>
    </source>
</evidence>
<dbReference type="GO" id="GO:0022857">
    <property type="term" value="F:transmembrane transporter activity"/>
    <property type="evidence" value="ECO:0007669"/>
    <property type="project" value="InterPro"/>
</dbReference>
<proteinExistence type="predicted"/>
<evidence type="ECO:0000313" key="8">
    <source>
        <dbReference type="EMBL" id="NGM49775.1"/>
    </source>
</evidence>
<evidence type="ECO:0000256" key="6">
    <source>
        <dbReference type="SAM" id="Phobius"/>
    </source>
</evidence>
<evidence type="ECO:0000259" key="7">
    <source>
        <dbReference type="PROSITE" id="PS50850"/>
    </source>
</evidence>
<name>A0A6G4QX08_9CAUL</name>
<organism evidence="8">
    <name type="scientific">Caulobacter sp. 602-2</name>
    <dbReference type="NCBI Taxonomy" id="2710887"/>
    <lineage>
        <taxon>Bacteria</taxon>
        <taxon>Pseudomonadati</taxon>
        <taxon>Pseudomonadota</taxon>
        <taxon>Alphaproteobacteria</taxon>
        <taxon>Caulobacterales</taxon>
        <taxon>Caulobacteraceae</taxon>
        <taxon>Caulobacter</taxon>
    </lineage>
</organism>
<protein>
    <submittedName>
        <fullName evidence="8">MFS transporter</fullName>
    </submittedName>
</protein>
<evidence type="ECO:0000256" key="4">
    <source>
        <dbReference type="ARBA" id="ARBA00022989"/>
    </source>
</evidence>
<dbReference type="InterPro" id="IPR036259">
    <property type="entry name" value="MFS_trans_sf"/>
</dbReference>
<evidence type="ECO:0000256" key="2">
    <source>
        <dbReference type="ARBA" id="ARBA00022475"/>
    </source>
</evidence>
<keyword evidence="3 6" id="KW-0812">Transmembrane</keyword>
<dbReference type="Gene3D" id="1.20.1250.20">
    <property type="entry name" value="MFS general substrate transporter like domains"/>
    <property type="match status" value="1"/>
</dbReference>
<comment type="caution">
    <text evidence="8">The sequence shown here is derived from an EMBL/GenBank/DDBJ whole genome shotgun (WGS) entry which is preliminary data.</text>
</comment>
<gene>
    <name evidence="8" type="ORF">G5B46_09185</name>
</gene>
<dbReference type="PANTHER" id="PTHR43124:SF3">
    <property type="entry name" value="CHLORAMPHENICOL EFFLUX PUMP RV0191"/>
    <property type="match status" value="1"/>
</dbReference>
<feature type="transmembrane region" description="Helical" evidence="6">
    <location>
        <begin position="228"/>
        <end position="252"/>
    </location>
</feature>
<feature type="transmembrane region" description="Helical" evidence="6">
    <location>
        <begin position="290"/>
        <end position="314"/>
    </location>
</feature>
<dbReference type="InterPro" id="IPR050189">
    <property type="entry name" value="MFS_Efflux_Transporters"/>
</dbReference>
<dbReference type="AlphaFoldDB" id="A0A6G4QX08"/>
<feature type="transmembrane region" description="Helical" evidence="6">
    <location>
        <begin position="198"/>
        <end position="222"/>
    </location>
</feature>
<accession>A0A6G4QX08</accession>
<dbReference type="SUPFAM" id="SSF103473">
    <property type="entry name" value="MFS general substrate transporter"/>
    <property type="match status" value="1"/>
</dbReference>
<feature type="transmembrane region" description="Helical" evidence="6">
    <location>
        <begin position="78"/>
        <end position="100"/>
    </location>
</feature>
<feature type="domain" description="Major facilitator superfamily (MFS) profile" evidence="7">
    <location>
        <begin position="7"/>
        <end position="391"/>
    </location>
</feature>
<evidence type="ECO:0000256" key="1">
    <source>
        <dbReference type="ARBA" id="ARBA00004651"/>
    </source>
</evidence>
<dbReference type="GO" id="GO:0005886">
    <property type="term" value="C:plasma membrane"/>
    <property type="evidence" value="ECO:0007669"/>
    <property type="project" value="UniProtKB-SubCell"/>
</dbReference>
<feature type="transmembrane region" description="Helical" evidence="6">
    <location>
        <begin position="264"/>
        <end position="284"/>
    </location>
</feature>
<dbReference type="PROSITE" id="PS50850">
    <property type="entry name" value="MFS"/>
    <property type="match status" value="1"/>
</dbReference>
<feature type="transmembrane region" description="Helical" evidence="6">
    <location>
        <begin position="359"/>
        <end position="378"/>
    </location>
</feature>
<evidence type="ECO:0000256" key="5">
    <source>
        <dbReference type="ARBA" id="ARBA00023136"/>
    </source>
</evidence>
<dbReference type="RefSeq" id="WP_165258001.1">
    <property type="nucleotide sequence ID" value="NZ_JAAKGT010000003.1"/>
</dbReference>
<feature type="transmembrane region" description="Helical" evidence="6">
    <location>
        <begin position="161"/>
        <end position="178"/>
    </location>
</feature>
<dbReference type="EMBL" id="JAAKGT010000003">
    <property type="protein sequence ID" value="NGM49775.1"/>
    <property type="molecule type" value="Genomic_DNA"/>
</dbReference>
<feature type="transmembrane region" description="Helical" evidence="6">
    <location>
        <begin position="326"/>
        <end position="347"/>
    </location>
</feature>
<dbReference type="PANTHER" id="PTHR43124">
    <property type="entry name" value="PURINE EFFLUX PUMP PBUE"/>
    <property type="match status" value="1"/>
</dbReference>
<dbReference type="Pfam" id="PF07690">
    <property type="entry name" value="MFS_1"/>
    <property type="match status" value="1"/>
</dbReference>
<feature type="transmembrane region" description="Helical" evidence="6">
    <location>
        <begin position="44"/>
        <end position="66"/>
    </location>
</feature>
<keyword evidence="5 6" id="KW-0472">Membrane</keyword>
<reference evidence="8" key="1">
    <citation type="submission" date="2020-02" db="EMBL/GenBank/DDBJ databases">
        <authorList>
            <person name="Gao J."/>
            <person name="Sun J."/>
        </authorList>
    </citation>
    <scope>NUCLEOTIDE SEQUENCE</scope>
    <source>
        <strain evidence="8">602-2</strain>
    </source>
</reference>
<feature type="transmembrane region" description="Helical" evidence="6">
    <location>
        <begin position="131"/>
        <end position="155"/>
    </location>
</feature>
<sequence length="391" mass="38969">MLRSWSNIIALWLIGVLAAAQLPKIAVLVPVLRQQLDLSLAQAGLLVSLLEIGGATLGIAAGLALGRFGGRRFMAMGLVGLLAASLVEAFAPNVAVLFAARALEGVAYLLVVIAAPTMIAAIASDKARGPALALWSTFVAVGVAVGSGVTGFAMAVSGPRGAMLLWAVLCALGLLVALRQPKGLSDGARIALPPPAAWVLTFGFGLYTVFICALTMLLPSFLIEKAGAGVAGASIATGLVSLAALPGSAIAIRILHAGALDRRRLTLVVVPALLATAAVAPFVFLSAKALLVAAVAFLVVLLSGVASPLVFARLPALAGGTDGPRIAAANGLLTQFGAGGALIGPPLGGLVVGRFGWEALGVVIAVLAVAMLAAMLAAEGMARKADGPASA</sequence>
<keyword evidence="4 6" id="KW-1133">Transmembrane helix</keyword>
<feature type="transmembrane region" description="Helical" evidence="6">
    <location>
        <begin position="106"/>
        <end position="124"/>
    </location>
</feature>
<comment type="subcellular location">
    <subcellularLocation>
        <location evidence="1">Cell membrane</location>
        <topology evidence="1">Multi-pass membrane protein</topology>
    </subcellularLocation>
</comment>
<dbReference type="InterPro" id="IPR020846">
    <property type="entry name" value="MFS_dom"/>
</dbReference>